<dbReference type="OrthoDB" id="5803672at2759"/>
<dbReference type="Proteomes" id="UP000559027">
    <property type="component" value="Unassembled WGS sequence"/>
</dbReference>
<proteinExistence type="predicted"/>
<evidence type="ECO:0000313" key="2">
    <source>
        <dbReference type="EMBL" id="KAF5353529.1"/>
    </source>
</evidence>
<evidence type="ECO:0000256" key="1">
    <source>
        <dbReference type="SAM" id="SignalP"/>
    </source>
</evidence>
<evidence type="ECO:0000313" key="3">
    <source>
        <dbReference type="Proteomes" id="UP000559027"/>
    </source>
</evidence>
<dbReference type="EMBL" id="JAACJO010000010">
    <property type="protein sequence ID" value="KAF5353529.1"/>
    <property type="molecule type" value="Genomic_DNA"/>
</dbReference>
<sequence length="683" mass="75048">MIIPDVSWLTITLLSFILPNIGPPQRSPTNACFKSAQTLVGLVDCLQEFIVPQDFYHQESYLDAQPTNTQREAWSAAVLTLLHSSNNCSSSIVPSAIQDVYSAAPFTDSDGWSFCVLYERTVSSYSRSFKKGWGFIIVPASQEAVSRDIHISAPHPATDGNTGAEAAQLFKETGAKSLLIPGRLRTAYRAPSTCVAPTSRSTYYTTDTAHNDLEPFFDANVAIWTWQSQHGGCPTASCAFIQMHGKADTTCVHDDIFLSAGLRNSNWYTDNVDRPVKRLKKELLAAFNSDHSPEEPIVVSLPSDSRCILTATKNVVGRYLNNLPPPTSHNDPIDECFESSKTLVGLVDCLEEYTVLQGHYDQYSYLEAQPTVAQREAWTTAISTLLYTDNNCSSAIVPSAIQDVYSAVQFTDSDGQSFCILYERTVCPCSRFVKKGWGLMIVPSSQSAVSRHIHLSGPHPFFDGETSEQATRLFKETGAKSVLIPGRLRTAYPAPSTCIMGPPRNPYFMTDPAHNDLEPFFDANVAIWEWQMQHGGCPSASCAFIQLHGKAEATCRDDTIFLSTGLGAAHSSWYTDDVDRPIKRLKKELLIAFSSDTTFPAHVTVSLPSDSQCPLTATKNVVGRFLNNLPSPASHDVCIRNADPDMTQGVFIHAEQSGLGRNTASREAWVQALKHTFAEVANI</sequence>
<accession>A0A8H5D5I8</accession>
<protein>
    <submittedName>
        <fullName evidence="2">Uncharacterized protein</fullName>
    </submittedName>
</protein>
<feature type="signal peptide" evidence="1">
    <location>
        <begin position="1"/>
        <end position="24"/>
    </location>
</feature>
<reference evidence="2 3" key="1">
    <citation type="journal article" date="2020" name="ISME J.">
        <title>Uncovering the hidden diversity of litter-decomposition mechanisms in mushroom-forming fungi.</title>
        <authorList>
            <person name="Floudas D."/>
            <person name="Bentzer J."/>
            <person name="Ahren D."/>
            <person name="Johansson T."/>
            <person name="Persson P."/>
            <person name="Tunlid A."/>
        </authorList>
    </citation>
    <scope>NUCLEOTIDE SEQUENCE [LARGE SCALE GENOMIC DNA]</scope>
    <source>
        <strain evidence="2 3">CBS 146.42</strain>
    </source>
</reference>
<feature type="chain" id="PRO_5034394124" evidence="1">
    <location>
        <begin position="25"/>
        <end position="683"/>
    </location>
</feature>
<keyword evidence="1" id="KW-0732">Signal</keyword>
<dbReference type="AlphaFoldDB" id="A0A8H5D5I8"/>
<name>A0A8H5D5I8_9AGAR</name>
<organism evidence="2 3">
    <name type="scientific">Leucocoprinus leucothites</name>
    <dbReference type="NCBI Taxonomy" id="201217"/>
    <lineage>
        <taxon>Eukaryota</taxon>
        <taxon>Fungi</taxon>
        <taxon>Dikarya</taxon>
        <taxon>Basidiomycota</taxon>
        <taxon>Agaricomycotina</taxon>
        <taxon>Agaricomycetes</taxon>
        <taxon>Agaricomycetidae</taxon>
        <taxon>Agaricales</taxon>
        <taxon>Agaricineae</taxon>
        <taxon>Agaricaceae</taxon>
        <taxon>Leucocoprinus</taxon>
    </lineage>
</organism>
<keyword evidence="3" id="KW-1185">Reference proteome</keyword>
<gene>
    <name evidence="2" type="ORF">D9756_007838</name>
</gene>
<comment type="caution">
    <text evidence="2">The sequence shown here is derived from an EMBL/GenBank/DDBJ whole genome shotgun (WGS) entry which is preliminary data.</text>
</comment>